<dbReference type="GO" id="GO:0005739">
    <property type="term" value="C:mitochondrion"/>
    <property type="evidence" value="ECO:0007669"/>
    <property type="project" value="TreeGrafter"/>
</dbReference>
<gene>
    <name evidence="11" type="ORF">VIN7_6845</name>
</gene>
<proteinExistence type="inferred from homology"/>
<feature type="compositionally biased region" description="Polar residues" evidence="8">
    <location>
        <begin position="69"/>
        <end position="78"/>
    </location>
</feature>
<dbReference type="Gene3D" id="2.30.29.30">
    <property type="entry name" value="Pleckstrin-homology domain (PH domain)/Phosphotyrosine-binding domain (PTB)"/>
    <property type="match status" value="1"/>
</dbReference>
<dbReference type="EMBL" id="AGVY01000197">
    <property type="protein sequence ID" value="EHN02635.1"/>
    <property type="molecule type" value="Genomic_DNA"/>
</dbReference>
<dbReference type="GO" id="GO:0140268">
    <property type="term" value="C:endoplasmic reticulum-plasma membrane contact site"/>
    <property type="evidence" value="ECO:0007669"/>
    <property type="project" value="TreeGrafter"/>
</dbReference>
<feature type="compositionally biased region" description="Acidic residues" evidence="8">
    <location>
        <begin position="87"/>
        <end position="101"/>
    </location>
</feature>
<comment type="caution">
    <text evidence="11">The sequence shown here is derived from an EMBL/GenBank/DDBJ whole genome shotgun (WGS) entry which is preliminary data.</text>
</comment>
<feature type="region of interest" description="Disordered" evidence="8">
    <location>
        <begin position="63"/>
        <end position="227"/>
    </location>
</feature>
<evidence type="ECO:0000256" key="5">
    <source>
        <dbReference type="ARBA" id="ARBA00022989"/>
    </source>
</evidence>
<dbReference type="InterPro" id="IPR051482">
    <property type="entry name" value="Cholesterol_transport"/>
</dbReference>
<comment type="subcellular location">
    <subcellularLocation>
        <location evidence="7">Endomembrane system</location>
        <topology evidence="7">Single-pass membrane protein</topology>
    </subcellularLocation>
    <subcellularLocation>
        <location evidence="1">Endoplasmic reticulum membrane</location>
    </subcellularLocation>
</comment>
<evidence type="ECO:0000256" key="7">
    <source>
        <dbReference type="ARBA" id="ARBA00037847"/>
    </source>
</evidence>
<dbReference type="GO" id="GO:0032541">
    <property type="term" value="C:cortical endoplasmic reticulum"/>
    <property type="evidence" value="ECO:0007669"/>
    <property type="project" value="TreeGrafter"/>
</dbReference>
<dbReference type="OrthoDB" id="2162691at2759"/>
<dbReference type="GO" id="GO:0005789">
    <property type="term" value="C:endoplasmic reticulum membrane"/>
    <property type="evidence" value="ECO:0007669"/>
    <property type="project" value="UniProtKB-SubCell"/>
</dbReference>
<keyword evidence="12" id="KW-1185">Reference proteome</keyword>
<evidence type="ECO:0000256" key="4">
    <source>
        <dbReference type="ARBA" id="ARBA00022824"/>
    </source>
</evidence>
<feature type="compositionally biased region" description="Basic and acidic residues" evidence="8">
    <location>
        <begin position="427"/>
        <end position="437"/>
    </location>
</feature>
<evidence type="ECO:0000313" key="11">
    <source>
        <dbReference type="EMBL" id="EHN02635.1"/>
    </source>
</evidence>
<dbReference type="HOGENOM" id="CLU_015638_1_1_1"/>
<dbReference type="GO" id="GO:0032366">
    <property type="term" value="P:intracellular sterol transport"/>
    <property type="evidence" value="ECO:0007669"/>
    <property type="project" value="TreeGrafter"/>
</dbReference>
<evidence type="ECO:0000256" key="6">
    <source>
        <dbReference type="ARBA" id="ARBA00023136"/>
    </source>
</evidence>
<dbReference type="SMART" id="SM00568">
    <property type="entry name" value="GRAM"/>
    <property type="match status" value="1"/>
</dbReference>
<evidence type="ECO:0000259" key="10">
    <source>
        <dbReference type="PROSITE" id="PS51778"/>
    </source>
</evidence>
<accession>H0GU82</accession>
<feature type="domain" description="VASt" evidence="10">
    <location>
        <begin position="463"/>
        <end position="636"/>
    </location>
</feature>
<dbReference type="PANTHER" id="PTHR23319:SF4">
    <property type="entry name" value="GRAM DOMAIN CONTAINING 1B, ISOFORM E"/>
    <property type="match status" value="1"/>
</dbReference>
<protein>
    <submittedName>
        <fullName evidence="11">YFL042C-like protein</fullName>
    </submittedName>
</protein>
<name>H0GU82_SACCK</name>
<dbReference type="GO" id="GO:0032934">
    <property type="term" value="F:sterol binding"/>
    <property type="evidence" value="ECO:0007669"/>
    <property type="project" value="TreeGrafter"/>
</dbReference>
<reference evidence="11 12" key="1">
    <citation type="journal article" date="2012" name="FEMS Yeast Res.">
        <title>The genome sequence of the wine yeast VIN7 reveals an allotriploid hybrid genome with Saccharomyces cerevisiae and Saccharomyces kudriavzevii origins.</title>
        <authorList>
            <person name="Borneman A.R."/>
            <person name="Desany B.A."/>
            <person name="Riches D."/>
            <person name="Affourtit J.P."/>
            <person name="Forgan A.H."/>
            <person name="Pretorius I.S."/>
            <person name="Egholm M."/>
            <person name="Chambers P.J."/>
        </authorList>
    </citation>
    <scope>NUCLEOTIDE SEQUENCE [LARGE SCALE GENOMIC DNA]</scope>
    <source>
        <strain evidence="11 12">VIN7</strain>
    </source>
</reference>
<dbReference type="AlphaFoldDB" id="H0GU82"/>
<evidence type="ECO:0000256" key="1">
    <source>
        <dbReference type="ARBA" id="ARBA00004586"/>
    </source>
</evidence>
<keyword evidence="3 9" id="KW-0812">Transmembrane</keyword>
<keyword evidence="4" id="KW-0256">Endoplasmic reticulum</keyword>
<organism evidence="11 12">
    <name type="scientific">Saccharomyces cerevisiae x Saccharomyces kudriavzevii (strain VIN7)</name>
    <name type="common">Yeast</name>
    <dbReference type="NCBI Taxonomy" id="1095631"/>
    <lineage>
        <taxon>Eukaryota</taxon>
        <taxon>Fungi</taxon>
        <taxon>Dikarya</taxon>
        <taxon>Ascomycota</taxon>
        <taxon>Saccharomycotina</taxon>
        <taxon>Saccharomycetes</taxon>
        <taxon>Saccharomycetales</taxon>
        <taxon>Saccharomycetaceae</taxon>
        <taxon>Saccharomyces</taxon>
    </lineage>
</organism>
<evidence type="ECO:0000256" key="2">
    <source>
        <dbReference type="ARBA" id="ARBA00006582"/>
    </source>
</evidence>
<evidence type="ECO:0000256" key="8">
    <source>
        <dbReference type="SAM" id="MobiDB-lite"/>
    </source>
</evidence>
<dbReference type="InterPro" id="IPR031968">
    <property type="entry name" value="VASt"/>
</dbReference>
<feature type="region of interest" description="Disordered" evidence="8">
    <location>
        <begin position="370"/>
        <end position="437"/>
    </location>
</feature>
<feature type="compositionally biased region" description="Low complexity" evidence="8">
    <location>
        <begin position="138"/>
        <end position="174"/>
    </location>
</feature>
<feature type="transmembrane region" description="Helical" evidence="9">
    <location>
        <begin position="690"/>
        <end position="708"/>
    </location>
</feature>
<dbReference type="PANTHER" id="PTHR23319">
    <property type="entry name" value="GRAM DOMAIN CONTAINING 1B, ISOFORM E"/>
    <property type="match status" value="1"/>
</dbReference>
<evidence type="ECO:0000256" key="3">
    <source>
        <dbReference type="ARBA" id="ARBA00022692"/>
    </source>
</evidence>
<keyword evidence="6 9" id="KW-0472">Membrane</keyword>
<keyword evidence="5 9" id="KW-1133">Transmembrane helix</keyword>
<comment type="similarity">
    <text evidence="2">Belongs to the YSP2 family.</text>
</comment>
<dbReference type="Pfam" id="PF02893">
    <property type="entry name" value="GRAM"/>
    <property type="match status" value="1"/>
</dbReference>
<dbReference type="CDD" id="cd13220">
    <property type="entry name" value="PH-GRAM_GRAMDC"/>
    <property type="match status" value="1"/>
</dbReference>
<dbReference type="InterPro" id="IPR011993">
    <property type="entry name" value="PH-like_dom_sf"/>
</dbReference>
<dbReference type="PROSITE" id="PS51778">
    <property type="entry name" value="VAST"/>
    <property type="match status" value="1"/>
</dbReference>
<sequence>MLALYLGLRISRAAASGGFLSLHFFLMHLKNYDRTLNYPPIREKGEEDNYRQRLVVMSDVDNWEPVSDGENTTDSVQQLGPPFEHVSDDDNAGGGEDESLEDVPLNSDSSDARKNLVVITNPSTADEQTTEIKHDQSRTSSTSSFFSGMISSFKSNAQSPLSRSSTPTSPVSQPNIISHRREPSIGSKRKSSRRISNATIAEVDSPLQQVEKPDEVKTRRTPSQMKEDNYDRRRFVEERYMDTPYHYASEQRNRDFHEAFKSVPKDDRLLDDFNCGLNRELLYQGKLYITEKHLCFNSNILGWIAKVLIAFEDITYMEKTSAAGLFPSAISIETQMGKTLFNGFISRDSAFGLMKEVWSRTLLQKDMVSEVANSDKSGNGKKIDDAINSIDEENNEKGTNDNETNDDDNNNDYTNETTPKSTSSSLNREKEKAYNLRDRSSYQYDGPLYHHSTSFPAEPMASNEFVLKELPFNCAPGILFEIMFNSEQNEFLLDFLRGQEGSQITKIPDFTSIDGSLIPLKREYSYEKALHFPAGPKSTTCYVAEVINRKDPDTYYEVISSIRTPNVPSGGSFSTKTRYLIRWNDEITCLLRVSFWVEWTGSSWIKGMVENGCKNGQLEAAQLMERILAKFVKDNVEECQITISKEKEEQEVEQLEEKSGETALVQTTEVVAATPIVAESQGLKVTTETWLFLYLIVILLLLLNLFYIRSIATCLRQLVKLQLAQLK</sequence>
<evidence type="ECO:0000313" key="12">
    <source>
        <dbReference type="Proteomes" id="UP000009009"/>
    </source>
</evidence>
<dbReference type="InterPro" id="IPR004182">
    <property type="entry name" value="GRAM"/>
</dbReference>
<feature type="compositionally biased region" description="Polar residues" evidence="8">
    <location>
        <begin position="118"/>
        <end position="127"/>
    </location>
</feature>
<dbReference type="GO" id="GO:0120015">
    <property type="term" value="F:sterol transfer activity"/>
    <property type="evidence" value="ECO:0007669"/>
    <property type="project" value="TreeGrafter"/>
</dbReference>
<dbReference type="GO" id="GO:0005886">
    <property type="term" value="C:plasma membrane"/>
    <property type="evidence" value="ECO:0007669"/>
    <property type="project" value="TreeGrafter"/>
</dbReference>
<dbReference type="Proteomes" id="UP000009009">
    <property type="component" value="Unassembled WGS sequence"/>
</dbReference>
<evidence type="ECO:0000256" key="9">
    <source>
        <dbReference type="SAM" id="Phobius"/>
    </source>
</evidence>
<dbReference type="Pfam" id="PF16016">
    <property type="entry name" value="VASt"/>
    <property type="match status" value="1"/>
</dbReference>
<dbReference type="PhylomeDB" id="H0GU82"/>